<dbReference type="PANTHER" id="PTHR37422:SF17">
    <property type="entry name" value="O-ANTIGEN LIGASE"/>
    <property type="match status" value="1"/>
</dbReference>
<reference evidence="7 8" key="1">
    <citation type="submission" date="2024-02" db="EMBL/GenBank/DDBJ databases">
        <title>Bacteria isolated from the canopy kelp, Nereocystis luetkeana.</title>
        <authorList>
            <person name="Pfister C.A."/>
            <person name="Younker I.T."/>
            <person name="Light S.H."/>
        </authorList>
    </citation>
    <scope>NUCLEOTIDE SEQUENCE [LARGE SCALE GENOMIC DNA]</scope>
    <source>
        <strain evidence="7 8">TI.1.05</strain>
    </source>
</reference>
<feature type="transmembrane region" description="Helical" evidence="5">
    <location>
        <begin position="85"/>
        <end position="102"/>
    </location>
</feature>
<feature type="transmembrane region" description="Helical" evidence="5">
    <location>
        <begin position="30"/>
        <end position="47"/>
    </location>
</feature>
<dbReference type="Proteomes" id="UP001369082">
    <property type="component" value="Unassembled WGS sequence"/>
</dbReference>
<protein>
    <submittedName>
        <fullName evidence="7">O-antigen ligase family protein</fullName>
    </submittedName>
</protein>
<feature type="transmembrane region" description="Helical" evidence="5">
    <location>
        <begin position="219"/>
        <end position="237"/>
    </location>
</feature>
<dbReference type="InterPro" id="IPR007016">
    <property type="entry name" value="O-antigen_ligase-rel_domated"/>
</dbReference>
<keyword evidence="3 5" id="KW-1133">Transmembrane helix</keyword>
<keyword evidence="2 5" id="KW-0812">Transmembrane</keyword>
<feature type="transmembrane region" description="Helical" evidence="5">
    <location>
        <begin position="196"/>
        <end position="213"/>
    </location>
</feature>
<comment type="subcellular location">
    <subcellularLocation>
        <location evidence="1">Membrane</location>
        <topology evidence="1">Multi-pass membrane protein</topology>
    </subcellularLocation>
</comment>
<keyword evidence="8" id="KW-1185">Reference proteome</keyword>
<feature type="transmembrane region" description="Helical" evidence="5">
    <location>
        <begin position="171"/>
        <end position="189"/>
    </location>
</feature>
<comment type="caution">
    <text evidence="7">The sequence shown here is derived from an EMBL/GenBank/DDBJ whole genome shotgun (WGS) entry which is preliminary data.</text>
</comment>
<accession>A0ABU9GL46</accession>
<feature type="transmembrane region" description="Helical" evidence="5">
    <location>
        <begin position="355"/>
        <end position="372"/>
    </location>
</feature>
<dbReference type="Pfam" id="PF04932">
    <property type="entry name" value="Wzy_C"/>
    <property type="match status" value="1"/>
</dbReference>
<feature type="transmembrane region" description="Helical" evidence="5">
    <location>
        <begin position="108"/>
        <end position="128"/>
    </location>
</feature>
<dbReference type="GO" id="GO:0016874">
    <property type="term" value="F:ligase activity"/>
    <property type="evidence" value="ECO:0007669"/>
    <property type="project" value="UniProtKB-KW"/>
</dbReference>
<dbReference type="RefSeq" id="WP_341595986.1">
    <property type="nucleotide sequence ID" value="NZ_JBAKAZ010000001.1"/>
</dbReference>
<dbReference type="InterPro" id="IPR051533">
    <property type="entry name" value="WaaL-like"/>
</dbReference>
<evidence type="ECO:0000256" key="3">
    <source>
        <dbReference type="ARBA" id="ARBA00022989"/>
    </source>
</evidence>
<evidence type="ECO:0000259" key="6">
    <source>
        <dbReference type="Pfam" id="PF04932"/>
    </source>
</evidence>
<dbReference type="PANTHER" id="PTHR37422">
    <property type="entry name" value="TEICHURONIC ACID BIOSYNTHESIS PROTEIN TUAE"/>
    <property type="match status" value="1"/>
</dbReference>
<evidence type="ECO:0000313" key="7">
    <source>
        <dbReference type="EMBL" id="MEL0628047.1"/>
    </source>
</evidence>
<keyword evidence="4 5" id="KW-0472">Membrane</keyword>
<evidence type="ECO:0000256" key="2">
    <source>
        <dbReference type="ARBA" id="ARBA00022692"/>
    </source>
</evidence>
<sequence length="405" mass="45582">MLNQKLTYLSSLLIFLYSTTILATGKSYSYIAAMLCLVSLTTLPKLIKNKRPTDFYLITSAFMGYFLTTGLSLLLLGGKLSNLDMPSRVLFVIPVFIFLLHYPPKKEWLFSGILAGSFLSGMIALYHYQILEIRAFSSFKYMVIQSGNMAMSLGVFSLIISIQYLKDKRGYLTAIALICASFGFLASLLSGARGGWLIAPFVIVWLLLINRQLITKKVILVLLIISVVGGVVSKDLVERRVQKVIDDLTLFSEKGNSNTSVGARLEMWKSGIYTFKSNPIFGSGYQNRLQHKQALVDQKIVAPVVLKYERLHNNYIEEASTKGAIGILALLLFFCVPLYLFSSTHKVKHNPNTDIFRQLGIAHIVLVMGYCLTQNYVNHHSGILHYLFYTVIFYALFVQTDKLKK</sequence>
<feature type="transmembrane region" description="Helical" evidence="5">
    <location>
        <begin position="324"/>
        <end position="343"/>
    </location>
</feature>
<keyword evidence="7" id="KW-0436">Ligase</keyword>
<feature type="transmembrane region" description="Helical" evidence="5">
    <location>
        <begin position="53"/>
        <end position="76"/>
    </location>
</feature>
<gene>
    <name evidence="7" type="ORF">V6256_00380</name>
</gene>
<name>A0ABU9GL46_9GAMM</name>
<evidence type="ECO:0000256" key="5">
    <source>
        <dbReference type="SAM" id="Phobius"/>
    </source>
</evidence>
<evidence type="ECO:0000313" key="8">
    <source>
        <dbReference type="Proteomes" id="UP001369082"/>
    </source>
</evidence>
<evidence type="ECO:0000256" key="1">
    <source>
        <dbReference type="ARBA" id="ARBA00004141"/>
    </source>
</evidence>
<feature type="transmembrane region" description="Helical" evidence="5">
    <location>
        <begin position="149"/>
        <end position="165"/>
    </location>
</feature>
<feature type="transmembrane region" description="Helical" evidence="5">
    <location>
        <begin position="384"/>
        <end position="400"/>
    </location>
</feature>
<organism evidence="7 8">
    <name type="scientific">Psychromonas aquatilis</name>
    <dbReference type="NCBI Taxonomy" id="2005072"/>
    <lineage>
        <taxon>Bacteria</taxon>
        <taxon>Pseudomonadati</taxon>
        <taxon>Pseudomonadota</taxon>
        <taxon>Gammaproteobacteria</taxon>
        <taxon>Alteromonadales</taxon>
        <taxon>Psychromonadaceae</taxon>
        <taxon>Psychromonas</taxon>
    </lineage>
</organism>
<dbReference type="EMBL" id="JBAKAZ010000001">
    <property type="protein sequence ID" value="MEL0628047.1"/>
    <property type="molecule type" value="Genomic_DNA"/>
</dbReference>
<evidence type="ECO:0000256" key="4">
    <source>
        <dbReference type="ARBA" id="ARBA00023136"/>
    </source>
</evidence>
<feature type="domain" description="O-antigen ligase-related" evidence="6">
    <location>
        <begin position="182"/>
        <end position="331"/>
    </location>
</feature>
<proteinExistence type="predicted"/>